<evidence type="ECO:0000313" key="3">
    <source>
        <dbReference type="Proteomes" id="UP000813385"/>
    </source>
</evidence>
<feature type="transmembrane region" description="Helical" evidence="1">
    <location>
        <begin position="114"/>
        <end position="136"/>
    </location>
</feature>
<keyword evidence="3" id="KW-1185">Reference proteome</keyword>
<feature type="transmembrane region" description="Helical" evidence="1">
    <location>
        <begin position="191"/>
        <end position="211"/>
    </location>
</feature>
<dbReference type="OrthoDB" id="1937642at2759"/>
<feature type="transmembrane region" description="Helical" evidence="1">
    <location>
        <begin position="217"/>
        <end position="235"/>
    </location>
</feature>
<dbReference type="EMBL" id="JAGPXD010000004">
    <property type="protein sequence ID" value="KAH7358549.1"/>
    <property type="molecule type" value="Genomic_DNA"/>
</dbReference>
<evidence type="ECO:0000256" key="1">
    <source>
        <dbReference type="SAM" id="Phobius"/>
    </source>
</evidence>
<evidence type="ECO:0000313" key="2">
    <source>
        <dbReference type="EMBL" id="KAH7358549.1"/>
    </source>
</evidence>
<gene>
    <name evidence="2" type="ORF">B0T11DRAFT_299599</name>
</gene>
<comment type="caution">
    <text evidence="2">The sequence shown here is derived from an EMBL/GenBank/DDBJ whole genome shotgun (WGS) entry which is preliminary data.</text>
</comment>
<sequence length="333" mass="36034">MMLLASVSDAKLMPVVPNDSYLVVNAQSSYVRSNAKWIIDRLVRDYESWMDAAVKKRLDEMLEERPGLCIGVYEPSHVLVSGEPVRDLIFWSGPLVSMAQMVIASIPVMTDGDWFVLVITICGTFLAETTGSLPAWACEKWACRRGTHSTFVLTRGNGSPHAILILGNGRSLNLEDLAVASRTHHGQSDKITRACLGVLSMLWILLLVSAAGVASGAIYLLAVGGLGMLHCIFVVGSRRRPSAFGVHLEYRGVVGDITVMGALLQCEERYPAVGKALLPISFPGKLLPDEVTQWEALEVGARTAAEAQADAETTEEDCAVESWTAYARSLQAG</sequence>
<dbReference type="Proteomes" id="UP000813385">
    <property type="component" value="Unassembled WGS sequence"/>
</dbReference>
<reference evidence="2" key="1">
    <citation type="journal article" date="2021" name="Nat. Commun.">
        <title>Genetic determinants of endophytism in the Arabidopsis root mycobiome.</title>
        <authorList>
            <person name="Mesny F."/>
            <person name="Miyauchi S."/>
            <person name="Thiergart T."/>
            <person name="Pickel B."/>
            <person name="Atanasova L."/>
            <person name="Karlsson M."/>
            <person name="Huettel B."/>
            <person name="Barry K.W."/>
            <person name="Haridas S."/>
            <person name="Chen C."/>
            <person name="Bauer D."/>
            <person name="Andreopoulos W."/>
            <person name="Pangilinan J."/>
            <person name="LaButti K."/>
            <person name="Riley R."/>
            <person name="Lipzen A."/>
            <person name="Clum A."/>
            <person name="Drula E."/>
            <person name="Henrissat B."/>
            <person name="Kohler A."/>
            <person name="Grigoriev I.V."/>
            <person name="Martin F.M."/>
            <person name="Hacquard S."/>
        </authorList>
    </citation>
    <scope>NUCLEOTIDE SEQUENCE</scope>
    <source>
        <strain evidence="2">MPI-CAGE-AT-0016</strain>
    </source>
</reference>
<proteinExistence type="predicted"/>
<dbReference type="AlphaFoldDB" id="A0A8K0X1D1"/>
<name>A0A8K0X1D1_9PEZI</name>
<organism evidence="2 3">
    <name type="scientific">Plectosphaerella cucumerina</name>
    <dbReference type="NCBI Taxonomy" id="40658"/>
    <lineage>
        <taxon>Eukaryota</taxon>
        <taxon>Fungi</taxon>
        <taxon>Dikarya</taxon>
        <taxon>Ascomycota</taxon>
        <taxon>Pezizomycotina</taxon>
        <taxon>Sordariomycetes</taxon>
        <taxon>Hypocreomycetidae</taxon>
        <taxon>Glomerellales</taxon>
        <taxon>Plectosphaerellaceae</taxon>
        <taxon>Plectosphaerella</taxon>
    </lineage>
</organism>
<keyword evidence="1" id="KW-1133">Transmembrane helix</keyword>
<protein>
    <submittedName>
        <fullName evidence="2">Uncharacterized protein</fullName>
    </submittedName>
</protein>
<keyword evidence="1" id="KW-0472">Membrane</keyword>
<feature type="transmembrane region" description="Helical" evidence="1">
    <location>
        <begin position="88"/>
        <end position="108"/>
    </location>
</feature>
<keyword evidence="1" id="KW-0812">Transmembrane</keyword>
<accession>A0A8K0X1D1</accession>